<dbReference type="Proteomes" id="UP000183529">
    <property type="component" value="Unassembled WGS sequence"/>
</dbReference>
<proteinExistence type="predicted"/>
<accession>A0AAQ1GCK1</accession>
<dbReference type="RefSeq" id="WP_074981887.1">
    <property type="nucleotide sequence ID" value="NZ_CADFGN010000001.1"/>
</dbReference>
<gene>
    <name evidence="1" type="ORF">SAMN05216550_103122</name>
</gene>
<dbReference type="AlphaFoldDB" id="A0AAQ1GCK1"/>
<dbReference type="EMBL" id="FNZM01000003">
    <property type="protein sequence ID" value="SEJ19748.1"/>
    <property type="molecule type" value="Genomic_DNA"/>
</dbReference>
<evidence type="ECO:0000313" key="1">
    <source>
        <dbReference type="EMBL" id="SEJ19748.1"/>
    </source>
</evidence>
<comment type="caution">
    <text evidence="1">The sequence shown here is derived from an EMBL/GenBank/DDBJ whole genome shotgun (WGS) entry which is preliminary data.</text>
</comment>
<name>A0AAQ1GCK1_9BURK</name>
<sequence>MVKMPSRLFGHAPITTVPTKTETLADPGGKAKLDIVRSLLALPSERGRWRAEDWQLLRHRDAFLTVDWGLDTEEIVGQWNHLLDPEHMISLPAPVAALTVRLSYKGHTSDVTYRASREDCFIVVVAIAQLANAEIDTRLCRDSLGNSDLCFLPLLRAEWSQLEEAYGTAALDQRFAQLPTNIDAFLVLLA</sequence>
<reference evidence="1 2" key="1">
    <citation type="submission" date="2016-10" db="EMBL/GenBank/DDBJ databases">
        <authorList>
            <person name="Varghese N."/>
            <person name="Submissions S."/>
        </authorList>
    </citation>
    <scope>NUCLEOTIDE SEQUENCE [LARGE SCALE GENOMIC DNA]</scope>
    <source>
        <strain evidence="1 2">LMG 22274</strain>
    </source>
</reference>
<evidence type="ECO:0000313" key="2">
    <source>
        <dbReference type="Proteomes" id="UP000183529"/>
    </source>
</evidence>
<protein>
    <submittedName>
        <fullName evidence="1">Uncharacterized protein</fullName>
    </submittedName>
</protein>
<organism evidence="1 2">
    <name type="scientific">Paraburkholderia tropica</name>
    <dbReference type="NCBI Taxonomy" id="92647"/>
    <lineage>
        <taxon>Bacteria</taxon>
        <taxon>Pseudomonadati</taxon>
        <taxon>Pseudomonadota</taxon>
        <taxon>Betaproteobacteria</taxon>
        <taxon>Burkholderiales</taxon>
        <taxon>Burkholderiaceae</taxon>
        <taxon>Paraburkholderia</taxon>
    </lineage>
</organism>